<gene>
    <name evidence="1" type="ORF">GPY61_27600</name>
</gene>
<evidence type="ECO:0000313" key="1">
    <source>
        <dbReference type="EMBL" id="MVW63698.1"/>
    </source>
</evidence>
<reference evidence="1 2" key="1">
    <citation type="submission" date="2019-12" db="EMBL/GenBank/DDBJ databases">
        <authorList>
            <person name="Li C."/>
            <person name="Zhao J."/>
        </authorList>
    </citation>
    <scope>NUCLEOTIDE SEQUENCE [LARGE SCALE GENOMIC DNA]</scope>
    <source>
        <strain evidence="1 2">NEAU-DD11</strain>
    </source>
</reference>
<comment type="caution">
    <text evidence="1">The sequence shown here is derived from an EMBL/GenBank/DDBJ whole genome shotgun (WGS) entry which is preliminary data.</text>
</comment>
<keyword evidence="2" id="KW-1185">Reference proteome</keyword>
<name>A0A7X3G4V6_9BURK</name>
<accession>A0A7X3G4V6</accession>
<proteinExistence type="predicted"/>
<evidence type="ECO:0000313" key="2">
    <source>
        <dbReference type="Proteomes" id="UP000443353"/>
    </source>
</evidence>
<protein>
    <submittedName>
        <fullName evidence="1">Uncharacterized protein</fullName>
    </submittedName>
</protein>
<dbReference type="Proteomes" id="UP000443353">
    <property type="component" value="Unassembled WGS sequence"/>
</dbReference>
<dbReference type="EMBL" id="WSES01000009">
    <property type="protein sequence ID" value="MVW63698.1"/>
    <property type="molecule type" value="Genomic_DNA"/>
</dbReference>
<organism evidence="1 2">
    <name type="scientific">Massilia cellulosiltytica</name>
    <dbReference type="NCBI Taxonomy" id="2683234"/>
    <lineage>
        <taxon>Bacteria</taxon>
        <taxon>Pseudomonadati</taxon>
        <taxon>Pseudomonadota</taxon>
        <taxon>Betaproteobacteria</taxon>
        <taxon>Burkholderiales</taxon>
        <taxon>Oxalobacteraceae</taxon>
        <taxon>Telluria group</taxon>
        <taxon>Massilia</taxon>
    </lineage>
</organism>
<dbReference type="RefSeq" id="WP_160410453.1">
    <property type="nucleotide sequence ID" value="NZ_WSES01000009.1"/>
</dbReference>
<sequence length="190" mass="20966">MNIVCIAWGSLIWEPGPLKLASDWQPDGPALPLEFVRDSDDSAELALVLHAPAPPMPTRWARLDAAGLDDAREMLRRREKIRPEYPQWVGSLPDPVPPGLSAKTPAAIVACIADWMATRDVDAVVWTALPAKFAGVSERAPSPHEAVALLAALQGDERTRAEEYVRRIPGDIRTLYRGVIEERLGWTPHQ</sequence>
<dbReference type="AlphaFoldDB" id="A0A7X3G4V6"/>